<organism evidence="5 6">
    <name type="scientific">Mytilus coruscus</name>
    <name type="common">Sea mussel</name>
    <dbReference type="NCBI Taxonomy" id="42192"/>
    <lineage>
        <taxon>Eukaryota</taxon>
        <taxon>Metazoa</taxon>
        <taxon>Spiralia</taxon>
        <taxon>Lophotrochozoa</taxon>
        <taxon>Mollusca</taxon>
        <taxon>Bivalvia</taxon>
        <taxon>Autobranchia</taxon>
        <taxon>Pteriomorphia</taxon>
        <taxon>Mytilida</taxon>
        <taxon>Mytiloidea</taxon>
        <taxon>Mytilidae</taxon>
        <taxon>Mytilinae</taxon>
        <taxon>Mytilus</taxon>
    </lineage>
</organism>
<dbReference type="InterPro" id="IPR005162">
    <property type="entry name" value="Retrotrans_gag_dom"/>
</dbReference>
<feature type="region of interest" description="Disordered" evidence="3">
    <location>
        <begin position="647"/>
        <end position="666"/>
    </location>
</feature>
<dbReference type="AlphaFoldDB" id="A0A6J8BH85"/>
<feature type="region of interest" description="Disordered" evidence="3">
    <location>
        <begin position="340"/>
        <end position="388"/>
    </location>
</feature>
<accession>A0A6J8BH85</accession>
<dbReference type="Proteomes" id="UP000507470">
    <property type="component" value="Unassembled WGS sequence"/>
</dbReference>
<sequence length="666" mass="77810">MDSDFKSFKNKNVPEIKQFLKNRGVKTTGYKKKNKLVELAEEADLQKIPPFEPDNYIFANKIRRTVDGVVLPHPRTVIDWSEDLNAIPIIEAFDVNHYLKNICNSTNERLKGYKNDNSYRLHSNGHIVDRIIFENTEEVDDSADQKKQIEKLKAELVNQKQDAEQEIKKIQNNFDTRLLIATQEKATIQHELKHQIKDLQDALEGEMEEKNEYAKLIEEIKQKYAMESLALQEFNQQEKEKLLIKVDQDKLEKLEKQKEQMDLLEIERREMKDVMESIEKKFESEKAVFMEKTNQLITKLNEERATQALTIEREKLARKKCDRLEEEIKHLQMYKRVTETIVQHEKNPKSNTQATETSKVTDTSNTVQIPEQNKQPNSSGPSPQRLPCYDGKTEWKPYYMQFIHFSNRYRWDSKQRLDRLIECLRDKALKFYSTRPPSVQNDLVQLSEKMNQRFGNKDLPYTIRRQLQEVRQNIDETVEEFAERVQEMATDGYGPNTPENVVETISVDAFLKGCNDKKATLLAMEKNPITLDTALQCVKKLAVRALNRYDRRSSTSYDRRQTPFSDWQSSVESRLKKTEQDIGDIKDDVSKILMAVSRQSISSPNRRSISPGRSPDRSNDECFRCHEKGHYARNCPNTTAVARVLRSSSPKPIERDQHLNSQGLKK</sequence>
<keyword evidence="1" id="KW-0862">Zinc</keyword>
<dbReference type="OrthoDB" id="6149959at2759"/>
<dbReference type="PANTHER" id="PTHR19963:SF30">
    <property type="entry name" value="ENDONUCLEASE_EXONUCLEASE_PHOSPHATASE DOMAIN-CONTAINING PROTEIN"/>
    <property type="match status" value="1"/>
</dbReference>
<feature type="domain" description="CCHC-type" evidence="4">
    <location>
        <begin position="622"/>
        <end position="637"/>
    </location>
</feature>
<dbReference type="Gene3D" id="4.10.60.10">
    <property type="entry name" value="Zinc finger, CCHC-type"/>
    <property type="match status" value="1"/>
</dbReference>
<evidence type="ECO:0000259" key="4">
    <source>
        <dbReference type="PROSITE" id="PS50158"/>
    </source>
</evidence>
<dbReference type="SUPFAM" id="SSF57756">
    <property type="entry name" value="Retrovirus zinc finger-like domains"/>
    <property type="match status" value="1"/>
</dbReference>
<feature type="coiled-coil region" evidence="2">
    <location>
        <begin position="135"/>
        <end position="281"/>
    </location>
</feature>
<protein>
    <recommendedName>
        <fullName evidence="4">CCHC-type domain-containing protein</fullName>
    </recommendedName>
</protein>
<keyword evidence="2" id="KW-0175">Coiled coil</keyword>
<evidence type="ECO:0000313" key="5">
    <source>
        <dbReference type="EMBL" id="CAC5382540.1"/>
    </source>
</evidence>
<reference evidence="5 6" key="1">
    <citation type="submission" date="2020-06" db="EMBL/GenBank/DDBJ databases">
        <authorList>
            <person name="Li R."/>
            <person name="Bekaert M."/>
        </authorList>
    </citation>
    <scope>NUCLEOTIDE SEQUENCE [LARGE SCALE GENOMIC DNA]</scope>
    <source>
        <strain evidence="6">wild</strain>
    </source>
</reference>
<dbReference type="Pfam" id="PF03732">
    <property type="entry name" value="Retrotrans_gag"/>
    <property type="match status" value="1"/>
</dbReference>
<feature type="compositionally biased region" description="Low complexity" evidence="3">
    <location>
        <begin position="599"/>
        <end position="613"/>
    </location>
</feature>
<dbReference type="PROSITE" id="PS50158">
    <property type="entry name" value="ZF_CCHC"/>
    <property type="match status" value="1"/>
</dbReference>
<keyword evidence="6" id="KW-1185">Reference proteome</keyword>
<evidence type="ECO:0000256" key="2">
    <source>
        <dbReference type="SAM" id="Coils"/>
    </source>
</evidence>
<dbReference type="SMART" id="SM00343">
    <property type="entry name" value="ZnF_C2HC"/>
    <property type="match status" value="1"/>
</dbReference>
<gene>
    <name evidence="5" type="ORF">MCOR_18361</name>
</gene>
<dbReference type="EMBL" id="CACVKT020003242">
    <property type="protein sequence ID" value="CAC5382540.1"/>
    <property type="molecule type" value="Genomic_DNA"/>
</dbReference>
<keyword evidence="1" id="KW-0479">Metal-binding</keyword>
<dbReference type="InterPro" id="IPR036875">
    <property type="entry name" value="Znf_CCHC_sf"/>
</dbReference>
<keyword evidence="1" id="KW-0863">Zinc-finger</keyword>
<dbReference type="InterPro" id="IPR001878">
    <property type="entry name" value="Znf_CCHC"/>
</dbReference>
<dbReference type="PANTHER" id="PTHR19963">
    <property type="entry name" value="CCHC-TYPE DOMAIN-CONTAINING PROTEIN"/>
    <property type="match status" value="1"/>
</dbReference>
<evidence type="ECO:0000313" key="6">
    <source>
        <dbReference type="Proteomes" id="UP000507470"/>
    </source>
</evidence>
<proteinExistence type="predicted"/>
<dbReference type="GO" id="GO:0003676">
    <property type="term" value="F:nucleic acid binding"/>
    <property type="evidence" value="ECO:0007669"/>
    <property type="project" value="InterPro"/>
</dbReference>
<name>A0A6J8BH85_MYTCO</name>
<evidence type="ECO:0000256" key="3">
    <source>
        <dbReference type="SAM" id="MobiDB-lite"/>
    </source>
</evidence>
<evidence type="ECO:0000256" key="1">
    <source>
        <dbReference type="PROSITE-ProRule" id="PRU00047"/>
    </source>
</evidence>
<feature type="region of interest" description="Disordered" evidence="3">
    <location>
        <begin position="599"/>
        <end position="621"/>
    </location>
</feature>
<dbReference type="GO" id="GO:0008270">
    <property type="term" value="F:zinc ion binding"/>
    <property type="evidence" value="ECO:0007669"/>
    <property type="project" value="UniProtKB-KW"/>
</dbReference>
<feature type="compositionally biased region" description="Polar residues" evidence="3">
    <location>
        <begin position="349"/>
        <end position="382"/>
    </location>
</feature>